<accession>A0A8H7MF65</accession>
<evidence type="ECO:0000313" key="2">
    <source>
        <dbReference type="EMBL" id="KAF9692738.1"/>
    </source>
</evidence>
<reference evidence="2" key="1">
    <citation type="submission" date="2018-12" db="EMBL/GenBank/DDBJ databases">
        <authorList>
            <person name="Syme R.A."/>
            <person name="Farfan-Caceres L."/>
            <person name="Lichtenzveig J."/>
        </authorList>
    </citation>
    <scope>NUCLEOTIDE SEQUENCE</scope>
    <source>
        <strain evidence="2">Al4</strain>
    </source>
</reference>
<evidence type="ECO:0000313" key="3">
    <source>
        <dbReference type="Proteomes" id="UP000651452"/>
    </source>
</evidence>
<dbReference type="AlphaFoldDB" id="A0A8H7MF65"/>
<dbReference type="Gene3D" id="3.40.50.1820">
    <property type="entry name" value="alpha/beta hydrolase"/>
    <property type="match status" value="1"/>
</dbReference>
<dbReference type="EMBL" id="RZGK01000017">
    <property type="protein sequence ID" value="KAF9692738.1"/>
    <property type="molecule type" value="Genomic_DNA"/>
</dbReference>
<gene>
    <name evidence="2" type="ORF">EKO04_009289</name>
</gene>
<evidence type="ECO:0008006" key="4">
    <source>
        <dbReference type="Google" id="ProtNLM"/>
    </source>
</evidence>
<proteinExistence type="predicted"/>
<comment type="caution">
    <text evidence="2">The sequence shown here is derived from an EMBL/GenBank/DDBJ whole genome shotgun (WGS) entry which is preliminary data.</text>
</comment>
<keyword evidence="3" id="KW-1185">Reference proteome</keyword>
<feature type="region of interest" description="Disordered" evidence="1">
    <location>
        <begin position="212"/>
        <end position="245"/>
    </location>
</feature>
<name>A0A8H7MF65_9PLEO</name>
<dbReference type="InterPro" id="IPR029058">
    <property type="entry name" value="AB_hydrolase_fold"/>
</dbReference>
<evidence type="ECO:0000256" key="1">
    <source>
        <dbReference type="SAM" id="MobiDB-lite"/>
    </source>
</evidence>
<dbReference type="OrthoDB" id="294702at2759"/>
<dbReference type="SUPFAM" id="SSF53474">
    <property type="entry name" value="alpha/beta-Hydrolases"/>
    <property type="match status" value="1"/>
</dbReference>
<sequence length="404" mass="43812">MPPPSDSVLEFLCNRRFHRRLTLPPNPTAGRPSPYHISYADYGDATSKSVVLFFGGLMGGRLSYSPLDTLARTHQIRIIHADRPGTGGSDAVTLSQRIQTYVTALPELLAHLEIDHVALAAHSFGTIYLINTLLLFPQLLHPTRPCVAFFAPWVHPQHTGVAHLKLAEHLPASLIGGFTSVAKFVNGTIAPMSGMSAGLSTSFVKCFTSLSTHSQPTTTTTTTTTATAIPTPSQRPDAHVPPSLDLSNPDTITELRTLIPTFAFAEPLDGVDQDAQLCLRKPRSVPWSVPPLEWNDVNDAVSLFLESVTRDAPAIPQSTHMRGGRGWSISTYHAATDSMVGRKGGEWFDACWREASDVGRGDVRYQSRVVEGADHDFILDPGFGASGDWLRGVRRAFNDGEGGV</sequence>
<protein>
    <recommendedName>
        <fullName evidence="4">AB hydrolase-1 domain-containing protein</fullName>
    </recommendedName>
</protein>
<organism evidence="2 3">
    <name type="scientific">Ascochyta lentis</name>
    <dbReference type="NCBI Taxonomy" id="205686"/>
    <lineage>
        <taxon>Eukaryota</taxon>
        <taxon>Fungi</taxon>
        <taxon>Dikarya</taxon>
        <taxon>Ascomycota</taxon>
        <taxon>Pezizomycotina</taxon>
        <taxon>Dothideomycetes</taxon>
        <taxon>Pleosporomycetidae</taxon>
        <taxon>Pleosporales</taxon>
        <taxon>Pleosporineae</taxon>
        <taxon>Didymellaceae</taxon>
        <taxon>Ascochyta</taxon>
    </lineage>
</organism>
<reference evidence="2" key="2">
    <citation type="submission" date="2020-09" db="EMBL/GenBank/DDBJ databases">
        <title>Reference genome assembly for Australian Ascochyta lentis isolate Al4.</title>
        <authorList>
            <person name="Lee R.C."/>
            <person name="Farfan-Caceres L.M."/>
            <person name="Debler J.W."/>
            <person name="Williams A.H."/>
            <person name="Henares B.M."/>
        </authorList>
    </citation>
    <scope>NUCLEOTIDE SEQUENCE</scope>
    <source>
        <strain evidence="2">Al4</strain>
    </source>
</reference>
<dbReference type="Proteomes" id="UP000651452">
    <property type="component" value="Unassembled WGS sequence"/>
</dbReference>
<feature type="compositionally biased region" description="Low complexity" evidence="1">
    <location>
        <begin position="217"/>
        <end position="228"/>
    </location>
</feature>